<dbReference type="PROSITE" id="PS50966">
    <property type="entry name" value="ZF_SWIM"/>
    <property type="match status" value="1"/>
</dbReference>
<feature type="domain" description="SWIM-type" evidence="6">
    <location>
        <begin position="70"/>
        <end position="102"/>
    </location>
</feature>
<gene>
    <name evidence="7" type="ORF">Tci_588088</name>
</gene>
<organism evidence="7">
    <name type="scientific">Tanacetum cinerariifolium</name>
    <name type="common">Dalmatian daisy</name>
    <name type="synonym">Chrysanthemum cinerariifolium</name>
    <dbReference type="NCBI Taxonomy" id="118510"/>
    <lineage>
        <taxon>Eukaryota</taxon>
        <taxon>Viridiplantae</taxon>
        <taxon>Streptophyta</taxon>
        <taxon>Embryophyta</taxon>
        <taxon>Tracheophyta</taxon>
        <taxon>Spermatophyta</taxon>
        <taxon>Magnoliopsida</taxon>
        <taxon>eudicotyledons</taxon>
        <taxon>Gunneridae</taxon>
        <taxon>Pentapetalae</taxon>
        <taxon>asterids</taxon>
        <taxon>campanulids</taxon>
        <taxon>Asterales</taxon>
        <taxon>Asteraceae</taxon>
        <taxon>Asteroideae</taxon>
        <taxon>Anthemideae</taxon>
        <taxon>Anthemidinae</taxon>
        <taxon>Tanacetum</taxon>
    </lineage>
</organism>
<dbReference type="InterPro" id="IPR006564">
    <property type="entry name" value="Znf_PMZ"/>
</dbReference>
<keyword evidence="2 4" id="KW-0863">Zinc-finger</keyword>
<dbReference type="EMBL" id="BKCJ010378421">
    <property type="protein sequence ID" value="GFA16116.1"/>
    <property type="molecule type" value="Genomic_DNA"/>
</dbReference>
<keyword evidence="3" id="KW-0862">Zinc</keyword>
<evidence type="ECO:0000256" key="1">
    <source>
        <dbReference type="ARBA" id="ARBA00022723"/>
    </source>
</evidence>
<reference evidence="7" key="1">
    <citation type="journal article" date="2019" name="Sci. Rep.">
        <title>Draft genome of Tanacetum cinerariifolium, the natural source of mosquito coil.</title>
        <authorList>
            <person name="Yamashiro T."/>
            <person name="Shiraishi A."/>
            <person name="Satake H."/>
            <person name="Nakayama K."/>
        </authorList>
    </citation>
    <scope>NUCLEOTIDE SEQUENCE</scope>
</reference>
<dbReference type="InterPro" id="IPR007527">
    <property type="entry name" value="Znf_SWIM"/>
</dbReference>
<feature type="compositionally biased region" description="Gly residues" evidence="5">
    <location>
        <begin position="243"/>
        <end position="254"/>
    </location>
</feature>
<protein>
    <submittedName>
        <fullName evidence="7">Multidrug resistance-associated protein 5</fullName>
    </submittedName>
</protein>
<sequence>MAKLTFDRFYVCFAGLADGWKAGCRKIIALDGCFLKSPNQGEILTAIGRDGNNHIYPVACSVVRSGSEGFTVDEGKKTCTCRMWQLSRLPCVHAIKLIFLINRVPESYVLAWFETEMYFVAYHNYVTPVPGMNLWPNQSRPRKNQSVDDSDDVDVVLRVQVRDERASESRGGATGSRGRRGAAMSRGGASGSRGGAGVSRRVDGGSRGGSSVFGDANRSIGRGASRSGSAHGSRGRSASRSGGASGSRGRGAGGSKRKPLSIGRTQKR</sequence>
<feature type="compositionally biased region" description="Gly residues" evidence="5">
    <location>
        <begin position="188"/>
        <end position="197"/>
    </location>
</feature>
<evidence type="ECO:0000313" key="7">
    <source>
        <dbReference type="EMBL" id="GFA16116.1"/>
    </source>
</evidence>
<comment type="caution">
    <text evidence="7">The sequence shown here is derived from an EMBL/GenBank/DDBJ whole genome shotgun (WGS) entry which is preliminary data.</text>
</comment>
<feature type="region of interest" description="Disordered" evidence="5">
    <location>
        <begin position="160"/>
        <end position="268"/>
    </location>
</feature>
<evidence type="ECO:0000256" key="4">
    <source>
        <dbReference type="PROSITE-ProRule" id="PRU00325"/>
    </source>
</evidence>
<feature type="compositionally biased region" description="Low complexity" evidence="5">
    <location>
        <begin position="209"/>
        <end position="242"/>
    </location>
</feature>
<dbReference type="GO" id="GO:0008270">
    <property type="term" value="F:zinc ion binding"/>
    <property type="evidence" value="ECO:0007669"/>
    <property type="project" value="UniProtKB-KW"/>
</dbReference>
<proteinExistence type="predicted"/>
<dbReference type="PANTHER" id="PTHR31973:SF187">
    <property type="entry name" value="MUTATOR TRANSPOSASE MUDRA PROTEIN"/>
    <property type="match status" value="1"/>
</dbReference>
<evidence type="ECO:0000256" key="2">
    <source>
        <dbReference type="ARBA" id="ARBA00022771"/>
    </source>
</evidence>
<dbReference type="PANTHER" id="PTHR31973">
    <property type="entry name" value="POLYPROTEIN, PUTATIVE-RELATED"/>
    <property type="match status" value="1"/>
</dbReference>
<evidence type="ECO:0000256" key="3">
    <source>
        <dbReference type="ARBA" id="ARBA00022833"/>
    </source>
</evidence>
<keyword evidence="1" id="KW-0479">Metal-binding</keyword>
<dbReference type="SMART" id="SM00575">
    <property type="entry name" value="ZnF_PMZ"/>
    <property type="match status" value="1"/>
</dbReference>
<dbReference type="AlphaFoldDB" id="A0A699J907"/>
<name>A0A699J907_TANCI</name>
<evidence type="ECO:0000256" key="5">
    <source>
        <dbReference type="SAM" id="MobiDB-lite"/>
    </source>
</evidence>
<accession>A0A699J907</accession>
<dbReference type="Pfam" id="PF04434">
    <property type="entry name" value="SWIM"/>
    <property type="match status" value="1"/>
</dbReference>
<feature type="compositionally biased region" description="Basic residues" evidence="5">
    <location>
        <begin position="255"/>
        <end position="268"/>
    </location>
</feature>
<evidence type="ECO:0000259" key="6">
    <source>
        <dbReference type="PROSITE" id="PS50966"/>
    </source>
</evidence>